<feature type="region of interest" description="Disordered" evidence="4">
    <location>
        <begin position="567"/>
        <end position="594"/>
    </location>
</feature>
<dbReference type="PROSITE" id="PS50011">
    <property type="entry name" value="PROTEIN_KINASE_DOM"/>
    <property type="match status" value="1"/>
</dbReference>
<evidence type="ECO:0000256" key="1">
    <source>
        <dbReference type="ARBA" id="ARBA00004430"/>
    </source>
</evidence>
<feature type="domain" description="Protein kinase" evidence="7">
    <location>
        <begin position="753"/>
        <end position="1036"/>
    </location>
</feature>
<dbReference type="GO" id="GO:0005615">
    <property type="term" value="C:extracellular space"/>
    <property type="evidence" value="ECO:0007669"/>
    <property type="project" value="TreeGrafter"/>
</dbReference>
<proteinExistence type="predicted"/>
<dbReference type="GO" id="GO:0055037">
    <property type="term" value="C:recycling endosome"/>
    <property type="evidence" value="ECO:0007669"/>
    <property type="project" value="TreeGrafter"/>
</dbReference>
<evidence type="ECO:0000259" key="8">
    <source>
        <dbReference type="PROSITE" id="PS51408"/>
    </source>
</evidence>
<dbReference type="Proteomes" id="UP000239899">
    <property type="component" value="Unassembled WGS sequence"/>
</dbReference>
<feature type="compositionally biased region" description="Low complexity" evidence="4">
    <location>
        <begin position="577"/>
        <end position="594"/>
    </location>
</feature>
<dbReference type="Pfam" id="PF07714">
    <property type="entry name" value="PK_Tyr_Ser-Thr"/>
    <property type="match status" value="2"/>
</dbReference>
<feature type="domain" description="Transferrin-like" evidence="8">
    <location>
        <begin position="1036"/>
        <end position="1377"/>
    </location>
</feature>
<feature type="transmembrane region" description="Helical" evidence="5">
    <location>
        <begin position="1786"/>
        <end position="1810"/>
    </location>
</feature>
<dbReference type="InterPro" id="IPR001156">
    <property type="entry name" value="Transferrin-like_dom"/>
</dbReference>
<dbReference type="InterPro" id="IPR001611">
    <property type="entry name" value="Leu-rich_rpt"/>
</dbReference>
<dbReference type="GO" id="GO:0005769">
    <property type="term" value="C:early endosome"/>
    <property type="evidence" value="ECO:0007669"/>
    <property type="project" value="TreeGrafter"/>
</dbReference>
<keyword evidence="10" id="KW-1185">Reference proteome</keyword>
<dbReference type="CDD" id="cd13529">
    <property type="entry name" value="PBP2_transferrin"/>
    <property type="match status" value="2"/>
</dbReference>
<dbReference type="EMBL" id="LHPG02000027">
    <property type="protein sequence ID" value="PRW05922.1"/>
    <property type="molecule type" value="Genomic_DNA"/>
</dbReference>
<feature type="region of interest" description="Disordered" evidence="4">
    <location>
        <begin position="295"/>
        <end position="324"/>
    </location>
</feature>
<dbReference type="PROSITE" id="PS51408">
    <property type="entry name" value="TRANSFERRIN_LIKE_4"/>
    <property type="match status" value="2"/>
</dbReference>
<dbReference type="PANTHER" id="PTHR11485:SF29">
    <property type="entry name" value="TRANSFERRIN 2"/>
    <property type="match status" value="1"/>
</dbReference>
<feature type="domain" description="Transferrin-like" evidence="8">
    <location>
        <begin position="1420"/>
        <end position="1751"/>
    </location>
</feature>
<evidence type="ECO:0000313" key="9">
    <source>
        <dbReference type="EMBL" id="PRW05922.1"/>
    </source>
</evidence>
<name>A0A2P6TBJ5_CHLSO</name>
<feature type="region of interest" description="Disordered" evidence="4">
    <location>
        <begin position="105"/>
        <end position="129"/>
    </location>
</feature>
<dbReference type="Pfam" id="PF00405">
    <property type="entry name" value="Transferrin"/>
    <property type="match status" value="2"/>
</dbReference>
<protein>
    <submittedName>
        <fullName evidence="9">Melanotransferrin isoform X1</fullName>
    </submittedName>
</protein>
<reference evidence="9 10" key="1">
    <citation type="journal article" date="2018" name="Plant J.">
        <title>Genome sequences of Chlorella sorokiniana UTEX 1602 and Micractinium conductrix SAG 241.80: implications to maltose excretion by a green alga.</title>
        <authorList>
            <person name="Arriola M.B."/>
            <person name="Velmurugan N."/>
            <person name="Zhang Y."/>
            <person name="Plunkett M.H."/>
            <person name="Hondzo H."/>
            <person name="Barney B.M."/>
        </authorList>
    </citation>
    <scope>NUCLEOTIDE SEQUENCE [LARGE SCALE GENOMIC DNA]</scope>
    <source>
        <strain evidence="10">UTEX 1602</strain>
    </source>
</reference>
<dbReference type="InterPro" id="IPR000719">
    <property type="entry name" value="Prot_kinase_dom"/>
</dbReference>
<dbReference type="SUPFAM" id="SSF52058">
    <property type="entry name" value="L domain-like"/>
    <property type="match status" value="1"/>
</dbReference>
<feature type="signal peptide" evidence="6">
    <location>
        <begin position="1"/>
        <end position="43"/>
    </location>
</feature>
<keyword evidence="6" id="KW-0732">Signal</keyword>
<evidence type="ECO:0000256" key="6">
    <source>
        <dbReference type="SAM" id="SignalP"/>
    </source>
</evidence>
<accession>A0A2P6TBJ5</accession>
<dbReference type="GO" id="GO:0004672">
    <property type="term" value="F:protein kinase activity"/>
    <property type="evidence" value="ECO:0007669"/>
    <property type="project" value="InterPro"/>
</dbReference>
<feature type="compositionally biased region" description="Gly residues" evidence="4">
    <location>
        <begin position="925"/>
        <end position="938"/>
    </location>
</feature>
<keyword evidence="5" id="KW-1133">Transmembrane helix</keyword>
<sequence>MGRAWRAAHRRRRRWFEDRSQGAAAVLLAALLAALLLVPLAAADEQEDAILNSLRAQLWRSIAPLMVPLAGWHPVYRHSACTWAGVACNDQRHIVKIQLRSTDRSPRERLSEADVHHWTSGSGGSPDGPGGIAASVRLLPEVAQLQYLEELELVQHLAPWEGGLPPEWLAPGAFPRLKRLVIGGQRLGGPLPDIAAGRLPALQTLELHFYEEQPTRLPASWGASPQVLPQLQSLSIAMRLATPLPAGWSAGFRQLRELTLADPTLLDAIQQRAEAGPQRQPSAVKAAAEAWVAGGSARRGGSRRLPLPSEGAAAGDSSRDSEYGLAGDDEEAFLDFAAWQAGAPAPAAAPTATAAAAAAGLAKLPAKPQLPPAWAKGFPLLRQLRVAGLNLTGPLPAPWINTSWPLLELLDLSHNQLHGPLPAQLFAAHPRLTHLWLDGNRFSGQLPQDWGSAKAQVLSLSGNALSGPAFPSEWLLPGSLVSLSHLLLSGNRGLGGELPPGLAWPNLRTLCLEGTGLQGSIPEAWCRAPFRLSLHHIWIRGTAISPTLPACINSNRDVGRLYLDVPDPEAQQHSKPSGPSGPSGQSGAATAAAAVDQAAATGGVQLDALSRRAPGWDVRHVKPAHAGPTGAAAIAAAAVAAAAVAAVAAAGGLLYARQRHVWQQRQWQQLSGGQLGSGVTSSQGVHSSRGMHSSRGVHSSRGMHSSRGVHSARSSRSTQSSSSMGGCDGGQWDLQSTLLLLSPGELQLELDACGQPVMLGHGRAAAVCLGRLGDKAVAVKAYELRPGLKPESAWRQVTKTRGCCHPRVAELQGAAIQGRLLLLATELLPLGSLREALQHRELRRELRWSGGGYQVAVDVAEALVFLHTQLRLRHGGLSSSNVLLSEELRASVADLGVAQVLAKHCGGGAADGTPGSSTNQAAAGAAGGSGGSGEGGATEGVPVMAAAGPDGVAQMYAAPEQLAGQRCSTSADIYSFGILLAEIATQRPGHRRGEWRMPRAGHDCPPVIVELIAACLSPDARQRPSAEKVLQGATQVRWCIPEAADAALVARCTAAVAGANAQGVAFSCVAGGSEDACLAAIQNGTADLLTLGASSGARGMLKANDEFGLEPIVAEFYGTLTGANYYSVAVVPREFCTAGVNFGSLRGKRACHTGYRRTAGWTLPVGYLVEENIMPAVNSNANVNADAESAASFFSAVCAPADTGAQTSGGKWDGVCSACKGDCSSNDTYFDYPGTVRCIMEGSGDVAFTKHSTPLEVAVDGSAPAPWATKNKADLRLLCPDGGCKNLEEYESCNIAKAPAYAVMTRSDFRSGTAGQAVRRALVAAGANATWLASVTNLGGIAGFPFSEDAQSLLGVEASFNEYFGAGTRAAYEGIQKLDAAPQTAAAGSGSGSGSGATASTTAAPAAAASTGGSGSGTTVRWCVPFAADNAFLQTCTAAVARGNNNGVAFTCVAGGSNEACLDLISRGGADLLLLGGTEQMTANEKYGLEPIIAEYYGDLQGASYYSVAVVNKEFCTDGVTLSSLRGKRSCHTGYRRTAGWTLPVGYLVQEGVIPRVDSNDGVQADAESVASFFSATCAPGTNTAGPALGGGAWSGMCTGCKGDCSNTDPYSDYDGTLRCLMEGADVAFTKHSTVLEVPTDGSAPASWATKKKDDLRLLCPSGGCATVDQYESCNIAKSPARAVFSRKDMQGSDMGKAVKDAMVAGGAALVGALTNVGGRENFIFGETAQGLLPVEPVEVPFLQYYGASTKAAYDGITSLDALANSLAGNAAPPSSSGSSGVSSGAAAGIGIGCAVAGALLGALGMMLFAKRKGGWQRHNDALSATGAGSEAYKL</sequence>
<evidence type="ECO:0000256" key="2">
    <source>
        <dbReference type="ARBA" id="ARBA00022614"/>
    </source>
</evidence>
<evidence type="ECO:0000259" key="7">
    <source>
        <dbReference type="PROSITE" id="PS50011"/>
    </source>
</evidence>
<dbReference type="GO" id="GO:0005886">
    <property type="term" value="C:plasma membrane"/>
    <property type="evidence" value="ECO:0007669"/>
    <property type="project" value="TreeGrafter"/>
</dbReference>
<dbReference type="OrthoDB" id="9981115at2759"/>
<evidence type="ECO:0000256" key="3">
    <source>
        <dbReference type="ARBA" id="ARBA00022737"/>
    </source>
</evidence>
<dbReference type="InterPro" id="IPR011009">
    <property type="entry name" value="Kinase-like_dom_sf"/>
</dbReference>
<feature type="compositionally biased region" description="Low complexity" evidence="4">
    <location>
        <begin position="672"/>
        <end position="684"/>
    </location>
</feature>
<dbReference type="SMART" id="SM00094">
    <property type="entry name" value="TR_FER"/>
    <property type="match status" value="2"/>
</dbReference>
<feature type="compositionally biased region" description="Low complexity" evidence="4">
    <location>
        <begin position="711"/>
        <end position="723"/>
    </location>
</feature>
<dbReference type="InterPro" id="IPR001245">
    <property type="entry name" value="Ser-Thr/Tyr_kinase_cat_dom"/>
</dbReference>
<dbReference type="Gene3D" id="3.80.10.10">
    <property type="entry name" value="Ribonuclease Inhibitor"/>
    <property type="match status" value="2"/>
</dbReference>
<dbReference type="STRING" id="3076.A0A2P6TBJ5"/>
<evidence type="ECO:0000256" key="4">
    <source>
        <dbReference type="SAM" id="MobiDB-lite"/>
    </source>
</evidence>
<dbReference type="Pfam" id="PF00560">
    <property type="entry name" value="LRR_1"/>
    <property type="match status" value="1"/>
</dbReference>
<dbReference type="InterPro" id="IPR032675">
    <property type="entry name" value="LRR_dom_sf"/>
</dbReference>
<dbReference type="SUPFAM" id="SSF56112">
    <property type="entry name" value="Protein kinase-like (PK-like)"/>
    <property type="match status" value="1"/>
</dbReference>
<dbReference type="Gene3D" id="1.10.510.10">
    <property type="entry name" value="Transferase(Phosphotransferase) domain 1"/>
    <property type="match status" value="1"/>
</dbReference>
<organism evidence="9 10">
    <name type="scientific">Chlorella sorokiniana</name>
    <name type="common">Freshwater green alga</name>
    <dbReference type="NCBI Taxonomy" id="3076"/>
    <lineage>
        <taxon>Eukaryota</taxon>
        <taxon>Viridiplantae</taxon>
        <taxon>Chlorophyta</taxon>
        <taxon>core chlorophytes</taxon>
        <taxon>Trebouxiophyceae</taxon>
        <taxon>Chlorellales</taxon>
        <taxon>Chlorellaceae</taxon>
        <taxon>Chlorella clade</taxon>
        <taxon>Chlorella</taxon>
    </lineage>
</organism>
<gene>
    <name evidence="9" type="ORF">C2E21_9395</name>
</gene>
<dbReference type="GO" id="GO:0006826">
    <property type="term" value="P:iron ion transport"/>
    <property type="evidence" value="ECO:0007669"/>
    <property type="project" value="TreeGrafter"/>
</dbReference>
<dbReference type="Gene3D" id="3.40.190.10">
    <property type="entry name" value="Periplasmic binding protein-like II"/>
    <property type="match status" value="4"/>
</dbReference>
<comment type="caution">
    <text evidence="9">The sequence shown here is derived from an EMBL/GenBank/DDBJ whole genome shotgun (WGS) entry which is preliminary data.</text>
</comment>
<dbReference type="SUPFAM" id="SSF53850">
    <property type="entry name" value="Periplasmic binding protein-like II"/>
    <property type="match status" value="2"/>
</dbReference>
<keyword evidence="5" id="KW-0472">Membrane</keyword>
<comment type="subcellular location">
    <subcellularLocation>
        <location evidence="1">Cytoplasm</location>
        <location evidence="1">Cytoskeleton</location>
        <location evidence="1">Cilium axoneme</location>
    </subcellularLocation>
</comment>
<feature type="region of interest" description="Disordered" evidence="4">
    <location>
        <begin position="672"/>
        <end position="727"/>
    </location>
</feature>
<dbReference type="PRINTS" id="PR00422">
    <property type="entry name" value="TRANSFERRIN"/>
</dbReference>
<keyword evidence="2" id="KW-0433">Leucine-rich repeat</keyword>
<feature type="chain" id="PRO_5015183064" evidence="6">
    <location>
        <begin position="44"/>
        <end position="1835"/>
    </location>
</feature>
<keyword evidence="3" id="KW-0677">Repeat</keyword>
<dbReference type="PANTHER" id="PTHR11485">
    <property type="entry name" value="TRANSFERRIN"/>
    <property type="match status" value="1"/>
</dbReference>
<keyword evidence="5" id="KW-0812">Transmembrane</keyword>
<feature type="region of interest" description="Disordered" evidence="4">
    <location>
        <begin position="910"/>
        <end position="940"/>
    </location>
</feature>
<dbReference type="GO" id="GO:0005930">
    <property type="term" value="C:axoneme"/>
    <property type="evidence" value="ECO:0007669"/>
    <property type="project" value="UniProtKB-SubCell"/>
</dbReference>
<evidence type="ECO:0000313" key="10">
    <source>
        <dbReference type="Proteomes" id="UP000239899"/>
    </source>
</evidence>
<evidence type="ECO:0000256" key="5">
    <source>
        <dbReference type="SAM" id="Phobius"/>
    </source>
</evidence>
<dbReference type="GO" id="GO:0005524">
    <property type="term" value="F:ATP binding"/>
    <property type="evidence" value="ECO:0007669"/>
    <property type="project" value="InterPro"/>
</dbReference>
<feature type="compositionally biased region" description="Basic and acidic residues" evidence="4">
    <location>
        <begin position="105"/>
        <end position="117"/>
    </location>
</feature>